<dbReference type="EMBL" id="JACSQG010000001">
    <property type="protein sequence ID" value="MBD7975729.1"/>
    <property type="molecule type" value="Genomic_DNA"/>
</dbReference>
<evidence type="ECO:0000313" key="2">
    <source>
        <dbReference type="Proteomes" id="UP000611945"/>
    </source>
</evidence>
<gene>
    <name evidence="1" type="ORF">H9642_00835</name>
</gene>
<name>A0ABR8TIY8_9PSED</name>
<organism evidence="1 2">
    <name type="scientific">Serpens gallinarum</name>
    <dbReference type="NCBI Taxonomy" id="2763075"/>
    <lineage>
        <taxon>Bacteria</taxon>
        <taxon>Pseudomonadati</taxon>
        <taxon>Pseudomonadota</taxon>
        <taxon>Gammaproteobacteria</taxon>
        <taxon>Pseudomonadales</taxon>
        <taxon>Pseudomonadaceae</taxon>
        <taxon>Pseudomonas</taxon>
    </lineage>
</organism>
<sequence>MFGYHAYYDYSWYEFKAGQLPAGSIVIYEKHTTSFFKPWSYISPVINAFTAFDGTSKRSEQNHQILVEYFTYHFLKDPSERQIIFESVLNCTTQERATHERGKPVSDTIFEKVDTTDKVYQLVCN</sequence>
<protein>
    <submittedName>
        <fullName evidence="1">Uncharacterized protein</fullName>
    </submittedName>
</protein>
<dbReference type="RefSeq" id="WP_251834520.1">
    <property type="nucleotide sequence ID" value="NZ_JACSQG010000001.1"/>
</dbReference>
<reference evidence="1 2" key="1">
    <citation type="submission" date="2020-08" db="EMBL/GenBank/DDBJ databases">
        <title>A Genomic Blueprint of the Chicken Gut Microbiome.</title>
        <authorList>
            <person name="Gilroy R."/>
            <person name="Ravi A."/>
            <person name="Getino M."/>
            <person name="Pursley I."/>
            <person name="Horton D.L."/>
            <person name="Alikhan N.-F."/>
            <person name="Baker D."/>
            <person name="Gharbi K."/>
            <person name="Hall N."/>
            <person name="Watson M."/>
            <person name="Adriaenssens E.M."/>
            <person name="Foster-Nyarko E."/>
            <person name="Jarju S."/>
            <person name="Secka A."/>
            <person name="Antonio M."/>
            <person name="Oren A."/>
            <person name="Chaudhuri R."/>
            <person name="La Ragione R.M."/>
            <person name="Hildebrand F."/>
            <person name="Pallen M.J."/>
        </authorList>
    </citation>
    <scope>NUCLEOTIDE SEQUENCE [LARGE SCALE GENOMIC DNA]</scope>
    <source>
        <strain evidence="1 2">Sa2CUA2</strain>
    </source>
</reference>
<accession>A0ABR8TIY8</accession>
<keyword evidence="2" id="KW-1185">Reference proteome</keyword>
<proteinExistence type="predicted"/>
<evidence type="ECO:0000313" key="1">
    <source>
        <dbReference type="EMBL" id="MBD7975729.1"/>
    </source>
</evidence>
<comment type="caution">
    <text evidence="1">The sequence shown here is derived from an EMBL/GenBank/DDBJ whole genome shotgun (WGS) entry which is preliminary data.</text>
</comment>
<dbReference type="Proteomes" id="UP000611945">
    <property type="component" value="Unassembled WGS sequence"/>
</dbReference>